<keyword evidence="2" id="KW-0472">Membrane</keyword>
<sequence length="172" mass="18883">MSNANVRPSVYLNLKRDHFDENDAIFNTFSNKVAKRLVDIVKTSAQNTGYTESPPPKGCLDHVGTVLLFFSWVLTTYVFVVTEFAAIGVGKRAIRSNNVKISGRSSLDENRTQVRVTAMAPESALTTAPRARRPPQASWPPCLDPCVEPQRNSDENRGRLCSSGPATCGIKT</sequence>
<evidence type="ECO:0000256" key="1">
    <source>
        <dbReference type="SAM" id="MobiDB-lite"/>
    </source>
</evidence>
<reference evidence="3" key="1">
    <citation type="journal article" date="2023" name="G3 (Bethesda)">
        <title>Whole genome assemblies of Zophobas morio and Tenebrio molitor.</title>
        <authorList>
            <person name="Kaur S."/>
            <person name="Stinson S.A."/>
            <person name="diCenzo G.C."/>
        </authorList>
    </citation>
    <scope>NUCLEOTIDE SEQUENCE</scope>
    <source>
        <strain evidence="3">QUZm001</strain>
    </source>
</reference>
<proteinExistence type="predicted"/>
<dbReference type="Proteomes" id="UP001168821">
    <property type="component" value="Unassembled WGS sequence"/>
</dbReference>
<dbReference type="AlphaFoldDB" id="A0AA38HSR9"/>
<name>A0AA38HSR9_9CUCU</name>
<gene>
    <name evidence="3" type="ORF">Zmor_026022</name>
</gene>
<keyword evidence="2" id="KW-1133">Transmembrane helix</keyword>
<evidence type="ECO:0000256" key="2">
    <source>
        <dbReference type="SAM" id="Phobius"/>
    </source>
</evidence>
<evidence type="ECO:0000313" key="4">
    <source>
        <dbReference type="Proteomes" id="UP001168821"/>
    </source>
</evidence>
<protein>
    <submittedName>
        <fullName evidence="3">Uncharacterized protein</fullName>
    </submittedName>
</protein>
<accession>A0AA38HSR9</accession>
<feature type="region of interest" description="Disordered" evidence="1">
    <location>
        <begin position="120"/>
        <end position="143"/>
    </location>
</feature>
<keyword evidence="2" id="KW-0812">Transmembrane</keyword>
<organism evidence="3 4">
    <name type="scientific">Zophobas morio</name>
    <dbReference type="NCBI Taxonomy" id="2755281"/>
    <lineage>
        <taxon>Eukaryota</taxon>
        <taxon>Metazoa</taxon>
        <taxon>Ecdysozoa</taxon>
        <taxon>Arthropoda</taxon>
        <taxon>Hexapoda</taxon>
        <taxon>Insecta</taxon>
        <taxon>Pterygota</taxon>
        <taxon>Neoptera</taxon>
        <taxon>Endopterygota</taxon>
        <taxon>Coleoptera</taxon>
        <taxon>Polyphaga</taxon>
        <taxon>Cucujiformia</taxon>
        <taxon>Tenebrionidae</taxon>
        <taxon>Zophobas</taxon>
    </lineage>
</organism>
<keyword evidence="4" id="KW-1185">Reference proteome</keyword>
<feature type="transmembrane region" description="Helical" evidence="2">
    <location>
        <begin position="66"/>
        <end position="90"/>
    </location>
</feature>
<comment type="caution">
    <text evidence="3">The sequence shown here is derived from an EMBL/GenBank/DDBJ whole genome shotgun (WGS) entry which is preliminary data.</text>
</comment>
<evidence type="ECO:0000313" key="3">
    <source>
        <dbReference type="EMBL" id="KAJ3643300.1"/>
    </source>
</evidence>
<dbReference type="EMBL" id="JALNTZ010000008">
    <property type="protein sequence ID" value="KAJ3643300.1"/>
    <property type="molecule type" value="Genomic_DNA"/>
</dbReference>